<evidence type="ECO:0000256" key="1">
    <source>
        <dbReference type="SAM" id="MobiDB-lite"/>
    </source>
</evidence>
<sequence>MSEQDKPRFDPVAAARRRTEAARRLPPMPCGCRDPFTLQHRDGRCKWRRRRGAR</sequence>
<feature type="region of interest" description="Disordered" evidence="1">
    <location>
        <begin position="1"/>
        <end position="28"/>
    </location>
</feature>
<organism evidence="2 3">
    <name type="scientific">Micromonospora mirobrigensis</name>
    <dbReference type="NCBI Taxonomy" id="262898"/>
    <lineage>
        <taxon>Bacteria</taxon>
        <taxon>Bacillati</taxon>
        <taxon>Actinomycetota</taxon>
        <taxon>Actinomycetes</taxon>
        <taxon>Micromonosporales</taxon>
        <taxon>Micromonosporaceae</taxon>
        <taxon>Micromonospora</taxon>
    </lineage>
</organism>
<reference evidence="3" key="1">
    <citation type="submission" date="2016-06" db="EMBL/GenBank/DDBJ databases">
        <authorList>
            <person name="Varghese N."/>
            <person name="Submissions Spin"/>
        </authorList>
    </citation>
    <scope>NUCLEOTIDE SEQUENCE [LARGE SCALE GENOMIC DNA]</scope>
    <source>
        <strain evidence="3">DSM 44830</strain>
    </source>
</reference>
<evidence type="ECO:0000313" key="3">
    <source>
        <dbReference type="Proteomes" id="UP000199504"/>
    </source>
</evidence>
<protein>
    <submittedName>
        <fullName evidence="2">Uncharacterized protein</fullName>
    </submittedName>
</protein>
<name>A0A1C4YQ05_9ACTN</name>
<dbReference type="AlphaFoldDB" id="A0A1C4YQ05"/>
<accession>A0A1C4YQ05</accession>
<gene>
    <name evidence="2" type="ORF">GA0070564_104271</name>
</gene>
<dbReference type="RefSeq" id="WP_176730687.1">
    <property type="nucleotide sequence ID" value="NZ_FMCX01000004.1"/>
</dbReference>
<keyword evidence="3" id="KW-1185">Reference proteome</keyword>
<dbReference type="STRING" id="262898.GA0070564_104271"/>
<proteinExistence type="predicted"/>
<dbReference type="Proteomes" id="UP000199504">
    <property type="component" value="Unassembled WGS sequence"/>
</dbReference>
<dbReference type="EMBL" id="FMCX01000004">
    <property type="protein sequence ID" value="SCF22740.1"/>
    <property type="molecule type" value="Genomic_DNA"/>
</dbReference>
<evidence type="ECO:0000313" key="2">
    <source>
        <dbReference type="EMBL" id="SCF22740.1"/>
    </source>
</evidence>